<proteinExistence type="predicted"/>
<organism evidence="1 2">
    <name type="scientific">Negadavirga shengliensis</name>
    <dbReference type="NCBI Taxonomy" id="1389218"/>
    <lineage>
        <taxon>Bacteria</taxon>
        <taxon>Pseudomonadati</taxon>
        <taxon>Bacteroidota</taxon>
        <taxon>Cytophagia</taxon>
        <taxon>Cytophagales</taxon>
        <taxon>Cyclobacteriaceae</taxon>
        <taxon>Negadavirga</taxon>
    </lineage>
</organism>
<accession>A0ABV9T4B9</accession>
<sequence length="40" mass="4321">MKKLNLEKLKLAAEDVLQRNQMGTIYGGSGECGYTSGVCN</sequence>
<reference evidence="2" key="1">
    <citation type="journal article" date="2019" name="Int. J. Syst. Evol. Microbiol.">
        <title>The Global Catalogue of Microorganisms (GCM) 10K type strain sequencing project: providing services to taxonomists for standard genome sequencing and annotation.</title>
        <authorList>
            <consortium name="The Broad Institute Genomics Platform"/>
            <consortium name="The Broad Institute Genome Sequencing Center for Infectious Disease"/>
            <person name="Wu L."/>
            <person name="Ma J."/>
        </authorList>
    </citation>
    <scope>NUCLEOTIDE SEQUENCE [LARGE SCALE GENOMIC DNA]</scope>
    <source>
        <strain evidence="2">CGMCC 4.7466</strain>
    </source>
</reference>
<name>A0ABV9T4B9_9BACT</name>
<protein>
    <recommendedName>
        <fullName evidence="3">Natural product</fullName>
    </recommendedName>
</protein>
<keyword evidence="2" id="KW-1185">Reference proteome</keyword>
<gene>
    <name evidence="1" type="ORF">ACFPFU_17230</name>
</gene>
<evidence type="ECO:0000313" key="2">
    <source>
        <dbReference type="Proteomes" id="UP001595818"/>
    </source>
</evidence>
<evidence type="ECO:0008006" key="3">
    <source>
        <dbReference type="Google" id="ProtNLM"/>
    </source>
</evidence>
<dbReference type="Proteomes" id="UP001595818">
    <property type="component" value="Unassembled WGS sequence"/>
</dbReference>
<evidence type="ECO:0000313" key="1">
    <source>
        <dbReference type="EMBL" id="MFC4873448.1"/>
    </source>
</evidence>
<comment type="caution">
    <text evidence="1">The sequence shown here is derived from an EMBL/GenBank/DDBJ whole genome shotgun (WGS) entry which is preliminary data.</text>
</comment>
<dbReference type="EMBL" id="JBHSJJ010000010">
    <property type="protein sequence ID" value="MFC4873448.1"/>
    <property type="molecule type" value="Genomic_DNA"/>
</dbReference>
<dbReference type="RefSeq" id="WP_377066313.1">
    <property type="nucleotide sequence ID" value="NZ_JBHSJJ010000010.1"/>
</dbReference>